<reference evidence="2" key="1">
    <citation type="submission" date="2015-01" db="EMBL/GenBank/DDBJ databases">
        <title>The Genome Sequence of Cladophialophora bantiana CBS 173.52.</title>
        <authorList>
            <consortium name="The Broad Institute Genomics Platform"/>
            <person name="Cuomo C."/>
            <person name="de Hoog S."/>
            <person name="Gorbushina A."/>
            <person name="Stielow B."/>
            <person name="Teixiera M."/>
            <person name="Abouelleil A."/>
            <person name="Chapman S.B."/>
            <person name="Priest M."/>
            <person name="Young S.K."/>
            <person name="Wortman J."/>
            <person name="Nusbaum C."/>
            <person name="Birren B."/>
        </authorList>
    </citation>
    <scope>NUCLEOTIDE SEQUENCE [LARGE SCALE GENOMIC DNA]</scope>
    <source>
        <strain evidence="2">CBS 173.52</strain>
    </source>
</reference>
<dbReference type="InterPro" id="IPR022698">
    <property type="entry name" value="OrsD"/>
</dbReference>
<evidence type="ECO:0000256" key="1">
    <source>
        <dbReference type="SAM" id="MobiDB-lite"/>
    </source>
</evidence>
<dbReference type="AlphaFoldDB" id="A0A0D2FIR8"/>
<evidence type="ECO:0000313" key="3">
    <source>
        <dbReference type="Proteomes" id="UP000053789"/>
    </source>
</evidence>
<gene>
    <name evidence="2" type="ORF">Z519_12804</name>
</gene>
<feature type="region of interest" description="Disordered" evidence="1">
    <location>
        <begin position="323"/>
        <end position="368"/>
    </location>
</feature>
<feature type="compositionally biased region" description="Acidic residues" evidence="1">
    <location>
        <begin position="333"/>
        <end position="344"/>
    </location>
</feature>
<keyword evidence="3" id="KW-1185">Reference proteome</keyword>
<dbReference type="VEuPathDB" id="FungiDB:Z519_12804"/>
<dbReference type="EMBL" id="KN847018">
    <property type="protein sequence ID" value="KIW86592.1"/>
    <property type="molecule type" value="Genomic_DNA"/>
</dbReference>
<dbReference type="Pfam" id="PF12013">
    <property type="entry name" value="OrsD"/>
    <property type="match status" value="1"/>
</dbReference>
<proteinExistence type="predicted"/>
<protein>
    <recommendedName>
        <fullName evidence="4">C2H2-type domain-containing protein</fullName>
    </recommendedName>
</protein>
<dbReference type="Proteomes" id="UP000053789">
    <property type="component" value="Unassembled WGS sequence"/>
</dbReference>
<dbReference type="GeneID" id="27705732"/>
<evidence type="ECO:0000313" key="2">
    <source>
        <dbReference type="EMBL" id="KIW86592.1"/>
    </source>
</evidence>
<sequence>MFSRAVARHREYHEPLSDPIIYNEQYRILICTVHGYTVSSLETHLRNEHRDLSLKRRKRIITAHVDDIYVPPESVGLPPRHIPSVEGLTAPIPAFSCAGPHCGVVSSHIKGIEQHARNSHQWKKTEEQPVFWRFIFAQTFFISGGLRKYFVVRVGPDTPSTATPTTGPSSVRSAREIHRGHTASSSGLSTPAIDLARNPSSQAIVQRMREKRFALNASHEAKMERLDAHLRSEQATVISARPFNRLQNADSEDRYFSYIRRFICYTYRVWDSERQRGAGISTSTSDSLHISSATDITLDNTVTSNALVNNTFHGARPNVFTTLGFDETRENDNDTNDSDYELDSNDNSNDEHHDHDGTPTSTTTLGYSDEEIDVMKDARELFPWTQAQFSATSNIVKSICTFNDDEARGRVVSEASKIKALQVFLQQFLFHHIGGEPFKSGLIHFIAILGINEENRRLREAVNFSYVVAGLVWSLRVLAAEILLPAHQRENFPDSQERRLRFQRHRQAYLADGCSCPISELINLLTYGKYIALNTSNANSITWSRDSTTIYFHELTIVLSLFRSMVVSNIERAENILWRELM</sequence>
<organism evidence="2 3">
    <name type="scientific">Cladophialophora bantiana (strain ATCC 10958 / CBS 173.52 / CDC B-1940 / NIH 8579)</name>
    <name type="common">Xylohypha bantiana</name>
    <dbReference type="NCBI Taxonomy" id="1442370"/>
    <lineage>
        <taxon>Eukaryota</taxon>
        <taxon>Fungi</taxon>
        <taxon>Dikarya</taxon>
        <taxon>Ascomycota</taxon>
        <taxon>Pezizomycotina</taxon>
        <taxon>Eurotiomycetes</taxon>
        <taxon>Chaetothyriomycetidae</taxon>
        <taxon>Chaetothyriales</taxon>
        <taxon>Herpotrichiellaceae</taxon>
        <taxon>Cladophialophora</taxon>
    </lineage>
</organism>
<dbReference type="HOGENOM" id="CLU_027291_0_0_1"/>
<evidence type="ECO:0008006" key="4">
    <source>
        <dbReference type="Google" id="ProtNLM"/>
    </source>
</evidence>
<dbReference type="OrthoDB" id="416217at2759"/>
<name>A0A0D2FIR8_CLAB1</name>
<dbReference type="RefSeq" id="XP_016613261.1">
    <property type="nucleotide sequence ID" value="XM_016770509.1"/>
</dbReference>
<accession>A0A0D2FIR8</accession>